<reference evidence="1" key="1">
    <citation type="submission" date="2021-02" db="EMBL/GenBank/DDBJ databases">
        <authorList>
            <person name="Dougan E. K."/>
            <person name="Rhodes N."/>
            <person name="Thang M."/>
            <person name="Chan C."/>
        </authorList>
    </citation>
    <scope>NUCLEOTIDE SEQUENCE</scope>
</reference>
<dbReference type="EMBL" id="CAJNDS010001532">
    <property type="protein sequence ID" value="CAE7263847.1"/>
    <property type="molecule type" value="Genomic_DNA"/>
</dbReference>
<sequence>MSRCTEEASVQVSLREVAARHVFFCKDATCDYFVWNKSDQGVRESSLAIPGEDFKLQLNTQPLCENAAFLVKVNVNSVEEAAAACRKMSRCAFFGFFAFAAAKALENRVAYLCSSDALQTVGPLPGWVTGVKASLPLPPVIKVDVLPVQNGPLLP</sequence>
<evidence type="ECO:0000313" key="1">
    <source>
        <dbReference type="EMBL" id="CAE7263847.1"/>
    </source>
</evidence>
<proteinExistence type="predicted"/>
<organism evidence="1 2">
    <name type="scientific">Symbiodinium natans</name>
    <dbReference type="NCBI Taxonomy" id="878477"/>
    <lineage>
        <taxon>Eukaryota</taxon>
        <taxon>Sar</taxon>
        <taxon>Alveolata</taxon>
        <taxon>Dinophyceae</taxon>
        <taxon>Suessiales</taxon>
        <taxon>Symbiodiniaceae</taxon>
        <taxon>Symbiodinium</taxon>
    </lineage>
</organism>
<gene>
    <name evidence="1" type="ORF">SNAT2548_LOCUS13877</name>
</gene>
<accession>A0A812MIF6</accession>
<evidence type="ECO:0000313" key="2">
    <source>
        <dbReference type="Proteomes" id="UP000604046"/>
    </source>
</evidence>
<comment type="caution">
    <text evidence="1">The sequence shown here is derived from an EMBL/GenBank/DDBJ whole genome shotgun (WGS) entry which is preliminary data.</text>
</comment>
<name>A0A812MIF6_9DINO</name>
<dbReference type="Proteomes" id="UP000604046">
    <property type="component" value="Unassembled WGS sequence"/>
</dbReference>
<keyword evidence="2" id="KW-1185">Reference proteome</keyword>
<dbReference type="OrthoDB" id="430524at2759"/>
<dbReference type="AlphaFoldDB" id="A0A812MIF6"/>
<protein>
    <submittedName>
        <fullName evidence="1">Uncharacterized protein</fullName>
    </submittedName>
</protein>